<sequence length="101" mass="11954">MSGFQIRAFSDSHLEVLLDLRDRYTRRTERRTLLQQEGILINEGYYVLLALPRRALDPVRFCAIVRSMVHRVRVLNDELTALRIEEEEDAVIFEQMWGGYL</sequence>
<dbReference type="RefSeq" id="XP_056578411.1">
    <property type="nucleotide sequence ID" value="XM_056722161.1"/>
</dbReference>
<accession>A0A9W9S5V9</accession>
<proteinExistence type="predicted"/>
<dbReference type="OrthoDB" id="10439879at2759"/>
<dbReference type="Proteomes" id="UP001147752">
    <property type="component" value="Unassembled WGS sequence"/>
</dbReference>
<reference evidence="1" key="2">
    <citation type="journal article" date="2023" name="IMA Fungus">
        <title>Comparative genomic study of the Penicillium genus elucidates a diverse pangenome and 15 lateral gene transfer events.</title>
        <authorList>
            <person name="Petersen C."/>
            <person name="Sorensen T."/>
            <person name="Nielsen M.R."/>
            <person name="Sondergaard T.E."/>
            <person name="Sorensen J.L."/>
            <person name="Fitzpatrick D.A."/>
            <person name="Frisvad J.C."/>
            <person name="Nielsen K.L."/>
        </authorList>
    </citation>
    <scope>NUCLEOTIDE SEQUENCE</scope>
    <source>
        <strain evidence="1">IBT 3081</strain>
    </source>
</reference>
<reference evidence="1" key="1">
    <citation type="submission" date="2022-12" db="EMBL/GenBank/DDBJ databases">
        <authorList>
            <person name="Petersen C."/>
        </authorList>
    </citation>
    <scope>NUCLEOTIDE SEQUENCE</scope>
    <source>
        <strain evidence="1">IBT 3081</strain>
    </source>
</reference>
<name>A0A9W9S5V9_9EURO</name>
<gene>
    <name evidence="1" type="ORF">N7517_004431</name>
</gene>
<comment type="caution">
    <text evidence="1">The sequence shown here is derived from an EMBL/GenBank/DDBJ whole genome shotgun (WGS) entry which is preliminary data.</text>
</comment>
<evidence type="ECO:0000313" key="2">
    <source>
        <dbReference type="Proteomes" id="UP001147752"/>
    </source>
</evidence>
<dbReference type="AlphaFoldDB" id="A0A9W9S5V9"/>
<dbReference type="EMBL" id="JAPZBT010000002">
    <property type="protein sequence ID" value="KAJ5372425.1"/>
    <property type="molecule type" value="Genomic_DNA"/>
</dbReference>
<evidence type="ECO:0000313" key="1">
    <source>
        <dbReference type="EMBL" id="KAJ5372425.1"/>
    </source>
</evidence>
<organism evidence="1 2">
    <name type="scientific">Penicillium concentricum</name>
    <dbReference type="NCBI Taxonomy" id="293559"/>
    <lineage>
        <taxon>Eukaryota</taxon>
        <taxon>Fungi</taxon>
        <taxon>Dikarya</taxon>
        <taxon>Ascomycota</taxon>
        <taxon>Pezizomycotina</taxon>
        <taxon>Eurotiomycetes</taxon>
        <taxon>Eurotiomycetidae</taxon>
        <taxon>Eurotiales</taxon>
        <taxon>Aspergillaceae</taxon>
        <taxon>Penicillium</taxon>
    </lineage>
</organism>
<dbReference type="GeneID" id="81461344"/>
<protein>
    <submittedName>
        <fullName evidence="1">Uncharacterized protein</fullName>
    </submittedName>
</protein>
<keyword evidence="2" id="KW-1185">Reference proteome</keyword>